<accession>A0ABP1HGB5</accession>
<comment type="caution">
    <text evidence="2">The sequence shown here is derived from an EMBL/GenBank/DDBJ whole genome shotgun (WGS) entry which is preliminary data.</text>
</comment>
<proteinExistence type="predicted"/>
<keyword evidence="1" id="KW-0175">Coiled coil</keyword>
<evidence type="ECO:0000256" key="1">
    <source>
        <dbReference type="SAM" id="Coils"/>
    </source>
</evidence>
<evidence type="ECO:0000313" key="3">
    <source>
        <dbReference type="Proteomes" id="UP001642409"/>
    </source>
</evidence>
<dbReference type="Gene3D" id="1.20.5.1230">
    <property type="entry name" value="Apolipoprotein A-I"/>
    <property type="match status" value="1"/>
</dbReference>
<keyword evidence="3" id="KW-1185">Reference proteome</keyword>
<feature type="coiled-coil region" evidence="1">
    <location>
        <begin position="5"/>
        <end position="32"/>
    </location>
</feature>
<dbReference type="EMBL" id="CAXDID020000031">
    <property type="protein sequence ID" value="CAL5993892.1"/>
    <property type="molecule type" value="Genomic_DNA"/>
</dbReference>
<name>A0ABP1HGB5_9EUKA</name>
<dbReference type="Proteomes" id="UP001642409">
    <property type="component" value="Unassembled WGS sequence"/>
</dbReference>
<gene>
    <name evidence="2" type="ORF">HINF_LOCUS13282</name>
</gene>
<organism evidence="2 3">
    <name type="scientific">Hexamita inflata</name>
    <dbReference type="NCBI Taxonomy" id="28002"/>
    <lineage>
        <taxon>Eukaryota</taxon>
        <taxon>Metamonada</taxon>
        <taxon>Diplomonadida</taxon>
        <taxon>Hexamitidae</taxon>
        <taxon>Hexamitinae</taxon>
        <taxon>Hexamita</taxon>
    </lineage>
</organism>
<reference evidence="2 3" key="1">
    <citation type="submission" date="2024-07" db="EMBL/GenBank/DDBJ databases">
        <authorList>
            <person name="Akdeniz Z."/>
        </authorList>
    </citation>
    <scope>NUCLEOTIDE SEQUENCE [LARGE SCALE GENOMIC DNA]</scope>
</reference>
<evidence type="ECO:0000313" key="2">
    <source>
        <dbReference type="EMBL" id="CAL5993892.1"/>
    </source>
</evidence>
<sequence>MSQLQNTLESNIESQKQQLLALQSNLEQQIKQNYSSLDTKLVQSVTTLDSRISKNISSVMNDLTILSSNLQEYKQSIRSEFVDIKSAFDSVNSNISILNNKYENSQKQQQIIYNDLKRQIDALKEQLGGIQFVRNLDDRELFLCLAPGNCQVYYVRGRNH</sequence>
<protein>
    <submittedName>
        <fullName evidence="2">Hypothetical_protein</fullName>
    </submittedName>
</protein>
<dbReference type="SUPFAM" id="SSF58113">
    <property type="entry name" value="Apolipoprotein A-I"/>
    <property type="match status" value="1"/>
</dbReference>